<evidence type="ECO:0000256" key="1">
    <source>
        <dbReference type="SAM" id="MobiDB-lite"/>
    </source>
</evidence>
<protein>
    <submittedName>
        <fullName evidence="2">Uncharacterized protein</fullName>
    </submittedName>
</protein>
<name>A0A0D9VYL4_9ORYZ</name>
<keyword evidence="3" id="KW-1185">Reference proteome</keyword>
<proteinExistence type="predicted"/>
<sequence length="182" mass="20881">MEKNFPENCKCLLSYEPKSPRCVVLVVDADEPVIWFCRVGGKEWTRHEYTITVEKSPILFFYLPYRELKDECAEHSSHGETSSEHISSGEGNAKRRRISNDVHDSGSANESRCYERFKIGSIVSIDEKFYFDISTSELGVIEFTPNPTFSTIKFKTLTVARNCWELAFPHLVESRGRLPSCL</sequence>
<reference evidence="2" key="3">
    <citation type="submission" date="2015-04" db="UniProtKB">
        <authorList>
            <consortium name="EnsemblPlants"/>
        </authorList>
    </citation>
    <scope>IDENTIFICATION</scope>
</reference>
<accession>A0A0D9VYL4</accession>
<dbReference type="HOGENOM" id="CLU_1484072_0_0_1"/>
<dbReference type="eggNOG" id="ENOG502R48V">
    <property type="taxonomic scope" value="Eukaryota"/>
</dbReference>
<dbReference type="PANTHER" id="PTHR33127:SF34">
    <property type="entry name" value="DUF295 DOMAIN-CONTAINING PROTEIN"/>
    <property type="match status" value="1"/>
</dbReference>
<evidence type="ECO:0000313" key="3">
    <source>
        <dbReference type="Proteomes" id="UP000032180"/>
    </source>
</evidence>
<dbReference type="PANTHER" id="PTHR33127">
    <property type="entry name" value="TRANSMEMBRANE PROTEIN"/>
    <property type="match status" value="1"/>
</dbReference>
<reference evidence="3" key="2">
    <citation type="submission" date="2013-12" db="EMBL/GenBank/DDBJ databases">
        <authorList>
            <person name="Yu Y."/>
            <person name="Lee S."/>
            <person name="de Baynast K."/>
            <person name="Wissotski M."/>
            <person name="Liu L."/>
            <person name="Talag J."/>
            <person name="Goicoechea J."/>
            <person name="Angelova A."/>
            <person name="Jetty R."/>
            <person name="Kudrna D."/>
            <person name="Golser W."/>
            <person name="Rivera L."/>
            <person name="Zhang J."/>
            <person name="Wing R."/>
        </authorList>
    </citation>
    <scope>NUCLEOTIDE SEQUENCE</scope>
</reference>
<dbReference type="Proteomes" id="UP000032180">
    <property type="component" value="Chromosome 3"/>
</dbReference>
<organism evidence="2 3">
    <name type="scientific">Leersia perrieri</name>
    <dbReference type="NCBI Taxonomy" id="77586"/>
    <lineage>
        <taxon>Eukaryota</taxon>
        <taxon>Viridiplantae</taxon>
        <taxon>Streptophyta</taxon>
        <taxon>Embryophyta</taxon>
        <taxon>Tracheophyta</taxon>
        <taxon>Spermatophyta</taxon>
        <taxon>Magnoliopsida</taxon>
        <taxon>Liliopsida</taxon>
        <taxon>Poales</taxon>
        <taxon>Poaceae</taxon>
        <taxon>BOP clade</taxon>
        <taxon>Oryzoideae</taxon>
        <taxon>Oryzeae</taxon>
        <taxon>Oryzinae</taxon>
        <taxon>Leersia</taxon>
    </lineage>
</organism>
<evidence type="ECO:0000313" key="2">
    <source>
        <dbReference type="EnsemblPlants" id="LPERR03G27600.1"/>
    </source>
</evidence>
<dbReference type="AlphaFoldDB" id="A0A0D9VYL4"/>
<feature type="region of interest" description="Disordered" evidence="1">
    <location>
        <begin position="77"/>
        <end position="108"/>
    </location>
</feature>
<reference evidence="2 3" key="1">
    <citation type="submission" date="2012-08" db="EMBL/GenBank/DDBJ databases">
        <title>Oryza genome evolution.</title>
        <authorList>
            <person name="Wing R.A."/>
        </authorList>
    </citation>
    <scope>NUCLEOTIDE SEQUENCE</scope>
</reference>
<dbReference type="EnsemblPlants" id="LPERR03G27600.1">
    <property type="protein sequence ID" value="LPERR03G27600.1"/>
    <property type="gene ID" value="LPERR03G27600"/>
</dbReference>
<dbReference type="Gramene" id="LPERR03G27600.1">
    <property type="protein sequence ID" value="LPERR03G27600.1"/>
    <property type="gene ID" value="LPERR03G27600"/>
</dbReference>